<dbReference type="Pfam" id="PF00990">
    <property type="entry name" value="GGDEF"/>
    <property type="match status" value="1"/>
</dbReference>
<feature type="domain" description="GGDEF" evidence="2">
    <location>
        <begin position="273"/>
        <end position="406"/>
    </location>
</feature>
<dbReference type="Proteomes" id="UP000324646">
    <property type="component" value="Chromosome"/>
</dbReference>
<feature type="transmembrane region" description="Helical" evidence="1">
    <location>
        <begin position="90"/>
        <end position="108"/>
    </location>
</feature>
<dbReference type="CDD" id="cd01949">
    <property type="entry name" value="GGDEF"/>
    <property type="match status" value="1"/>
</dbReference>
<feature type="transmembrane region" description="Helical" evidence="1">
    <location>
        <begin position="45"/>
        <end position="70"/>
    </location>
</feature>
<gene>
    <name evidence="3" type="ORF">FQB35_00585</name>
</gene>
<dbReference type="InterPro" id="IPR043128">
    <property type="entry name" value="Rev_trsase/Diguanyl_cyclase"/>
</dbReference>
<organism evidence="3 4">
    <name type="scientific">Crassaminicella thermophila</name>
    <dbReference type="NCBI Taxonomy" id="2599308"/>
    <lineage>
        <taxon>Bacteria</taxon>
        <taxon>Bacillati</taxon>
        <taxon>Bacillota</taxon>
        <taxon>Clostridia</taxon>
        <taxon>Eubacteriales</taxon>
        <taxon>Clostridiaceae</taxon>
        <taxon>Crassaminicella</taxon>
    </lineage>
</organism>
<dbReference type="RefSeq" id="WP_148808059.1">
    <property type="nucleotide sequence ID" value="NZ_CP042243.1"/>
</dbReference>
<dbReference type="InterPro" id="IPR029787">
    <property type="entry name" value="Nucleotide_cyclase"/>
</dbReference>
<dbReference type="OrthoDB" id="9805474at2"/>
<dbReference type="PANTHER" id="PTHR46663:SF2">
    <property type="entry name" value="GGDEF DOMAIN-CONTAINING PROTEIN"/>
    <property type="match status" value="1"/>
</dbReference>
<keyword evidence="1" id="KW-0472">Membrane</keyword>
<dbReference type="PROSITE" id="PS50887">
    <property type="entry name" value="GGDEF"/>
    <property type="match status" value="1"/>
</dbReference>
<dbReference type="InterPro" id="IPR000160">
    <property type="entry name" value="GGDEF_dom"/>
</dbReference>
<evidence type="ECO:0000259" key="2">
    <source>
        <dbReference type="PROSITE" id="PS50887"/>
    </source>
</evidence>
<reference evidence="3 4" key="1">
    <citation type="submission" date="2019-07" db="EMBL/GenBank/DDBJ databases">
        <title>Complete genome of Crassaminicella thermophila SY095.</title>
        <authorList>
            <person name="Li X."/>
        </authorList>
    </citation>
    <scope>NUCLEOTIDE SEQUENCE [LARGE SCALE GENOMIC DNA]</scope>
    <source>
        <strain evidence="3 4">SY095</strain>
    </source>
</reference>
<feature type="transmembrane region" description="Helical" evidence="1">
    <location>
        <begin position="21"/>
        <end position="39"/>
    </location>
</feature>
<keyword evidence="1" id="KW-1133">Transmembrane helix</keyword>
<evidence type="ECO:0000256" key="1">
    <source>
        <dbReference type="SAM" id="Phobius"/>
    </source>
</evidence>
<name>A0A5C0SCQ5_CRATE</name>
<dbReference type="AlphaFoldDB" id="A0A5C0SCQ5"/>
<dbReference type="NCBIfam" id="TIGR00254">
    <property type="entry name" value="GGDEF"/>
    <property type="match status" value="1"/>
</dbReference>
<dbReference type="EMBL" id="CP042243">
    <property type="protein sequence ID" value="QEK10984.1"/>
    <property type="molecule type" value="Genomic_DNA"/>
</dbReference>
<protein>
    <submittedName>
        <fullName evidence="3">Diguanylate cyclase</fullName>
    </submittedName>
</protein>
<evidence type="ECO:0000313" key="3">
    <source>
        <dbReference type="EMBL" id="QEK10984.1"/>
    </source>
</evidence>
<sequence>MIFKICREALKEYKLENLSFIVLYIITISFFIGNIIYNFPVYSSLLYLMIIIIGTMFINNIFSLGVYIGLNSFFTCICIFLIKNTYIDKFKYLLCFGIVISIIFLKSYKRIKLEKEAIRRKIFEKTKFNELLDAILILKYNGLVVIECNKKANRLFNKKNGITGRNIEELLLSNISDKIDQSTLKEYLKKENKEINIFNQKLNNIWVDITIKKFYVLEECYVLVRILDVSPHKKYEEKIEYLAYHDPLTDLPNRRYGNKQLRLGIEKALKNETMLGAMFIDLDNFKFVNDNWGHEAGDDLLKQVAIRLKGVVRKDDLAARIGGDEFMVIINDIHQIDEISHVANRIMNIFKKPFKIKEREIYITSSIGIALVPEHGMNIETLLKNADKAMYVAKESGRNTYRIFDYTYNDEFIK</sequence>
<dbReference type="InterPro" id="IPR052163">
    <property type="entry name" value="DGC-Regulatory_Protein"/>
</dbReference>
<keyword evidence="4" id="KW-1185">Reference proteome</keyword>
<dbReference type="SMART" id="SM00267">
    <property type="entry name" value="GGDEF"/>
    <property type="match status" value="1"/>
</dbReference>
<dbReference type="KEGG" id="crs:FQB35_00585"/>
<dbReference type="Gene3D" id="3.30.70.270">
    <property type="match status" value="1"/>
</dbReference>
<evidence type="ECO:0000313" key="4">
    <source>
        <dbReference type="Proteomes" id="UP000324646"/>
    </source>
</evidence>
<dbReference type="SUPFAM" id="SSF55073">
    <property type="entry name" value="Nucleotide cyclase"/>
    <property type="match status" value="1"/>
</dbReference>
<dbReference type="PANTHER" id="PTHR46663">
    <property type="entry name" value="DIGUANYLATE CYCLASE DGCT-RELATED"/>
    <property type="match status" value="1"/>
</dbReference>
<keyword evidence="1" id="KW-0812">Transmembrane</keyword>
<proteinExistence type="predicted"/>
<dbReference type="FunFam" id="3.30.70.270:FF:000001">
    <property type="entry name" value="Diguanylate cyclase domain protein"/>
    <property type="match status" value="1"/>
</dbReference>
<accession>A0A5C0SCQ5</accession>
<dbReference type="Gene3D" id="3.30.450.20">
    <property type="entry name" value="PAS domain"/>
    <property type="match status" value="1"/>
</dbReference>